<evidence type="ECO:0000256" key="5">
    <source>
        <dbReference type="ARBA" id="ARBA00023136"/>
    </source>
</evidence>
<evidence type="ECO:0000313" key="11">
    <source>
        <dbReference type="Proteomes" id="UP000004263"/>
    </source>
</evidence>
<keyword evidence="2 7" id="KW-0997">Cell inner membrane</keyword>
<evidence type="ECO:0000256" key="8">
    <source>
        <dbReference type="SAM" id="Phobius"/>
    </source>
</evidence>
<reference evidence="10 11" key="1">
    <citation type="submission" date="2006-03" db="EMBL/GenBank/DDBJ databases">
        <authorList>
            <person name="Pinhassi J."/>
            <person name="Pedros-Alio C."/>
            <person name="Ferriera S."/>
            <person name="Johnson J."/>
            <person name="Kravitz S."/>
            <person name="Halpern A."/>
            <person name="Remington K."/>
            <person name="Beeson K."/>
            <person name="Tran B."/>
            <person name="Rogers Y.-H."/>
            <person name="Friedman R."/>
            <person name="Venter J.C."/>
        </authorList>
    </citation>
    <scope>NUCLEOTIDE SEQUENCE [LARGE SCALE GENOMIC DNA]</scope>
    <source>
        <strain evidence="10 11">RED65</strain>
    </source>
</reference>
<organism evidence="10 11">
    <name type="scientific">Bermanella marisrubri</name>
    <dbReference type="NCBI Taxonomy" id="207949"/>
    <lineage>
        <taxon>Bacteria</taxon>
        <taxon>Pseudomonadati</taxon>
        <taxon>Pseudomonadota</taxon>
        <taxon>Gammaproteobacteria</taxon>
        <taxon>Oceanospirillales</taxon>
        <taxon>Oceanospirillaceae</taxon>
        <taxon>Bermanella</taxon>
    </lineage>
</organism>
<dbReference type="GO" id="GO:0051087">
    <property type="term" value="F:protein-folding chaperone binding"/>
    <property type="evidence" value="ECO:0007669"/>
    <property type="project" value="InterPro"/>
</dbReference>
<dbReference type="STRING" id="207949.RED65_12099"/>
<dbReference type="HOGENOM" id="CLU_066221_1_0_6"/>
<dbReference type="Gene3D" id="1.10.3680.10">
    <property type="entry name" value="TerB-like"/>
    <property type="match status" value="1"/>
</dbReference>
<evidence type="ECO:0000256" key="6">
    <source>
        <dbReference type="ARBA" id="ARBA00023186"/>
    </source>
</evidence>
<comment type="function">
    <text evidence="7">Regulatory DnaK co-chaperone. Direct interaction between DnaK and DjlA is needed for the induction of the wcaABCDE operon, involved in the synthesis of a colanic acid polysaccharide capsule, possibly through activation of the RcsB/RcsC phosphotransfer signaling pathway. The colanic acid capsule may help the bacterium survive conditions outside the host.</text>
</comment>
<dbReference type="InterPro" id="IPR036869">
    <property type="entry name" value="J_dom_sf"/>
</dbReference>
<dbReference type="OrthoDB" id="9782583at2"/>
<keyword evidence="6 7" id="KW-0143">Chaperone</keyword>
<dbReference type="PRINTS" id="PR00625">
    <property type="entry name" value="JDOMAIN"/>
</dbReference>
<accession>Q1N3R3</accession>
<dbReference type="InterPro" id="IPR007791">
    <property type="entry name" value="DjlA_N"/>
</dbReference>
<dbReference type="AlphaFoldDB" id="Q1N3R3"/>
<dbReference type="Gene3D" id="1.10.287.110">
    <property type="entry name" value="DnaJ domain"/>
    <property type="match status" value="1"/>
</dbReference>
<dbReference type="PROSITE" id="PS50076">
    <property type="entry name" value="DNAJ_2"/>
    <property type="match status" value="1"/>
</dbReference>
<keyword evidence="11" id="KW-1185">Reference proteome</keyword>
<comment type="caution">
    <text evidence="10">The sequence shown here is derived from an EMBL/GenBank/DDBJ whole genome shotgun (WGS) entry which is preliminary data.</text>
</comment>
<dbReference type="SUPFAM" id="SSF158682">
    <property type="entry name" value="TerB-like"/>
    <property type="match status" value="1"/>
</dbReference>
<dbReference type="CDD" id="cd06257">
    <property type="entry name" value="DnaJ"/>
    <property type="match status" value="1"/>
</dbReference>
<keyword evidence="4 7" id="KW-1133">Transmembrane helix</keyword>
<comment type="domain">
    <text evidence="7">The transmembrane domain is a dimerization domain.</text>
</comment>
<dbReference type="PANTHER" id="PTHR24074">
    <property type="entry name" value="CO-CHAPERONE PROTEIN DJLA"/>
    <property type="match status" value="1"/>
</dbReference>
<evidence type="ECO:0000256" key="3">
    <source>
        <dbReference type="ARBA" id="ARBA00022692"/>
    </source>
</evidence>
<dbReference type="Pfam" id="PF05099">
    <property type="entry name" value="TerB"/>
    <property type="match status" value="1"/>
</dbReference>
<evidence type="ECO:0000313" key="10">
    <source>
        <dbReference type="EMBL" id="EAT12811.1"/>
    </source>
</evidence>
<comment type="subcellular location">
    <subcellularLocation>
        <location evidence="7">Cell inner membrane</location>
        <topology evidence="7">Single-pass type III membrane protein</topology>
    </subcellularLocation>
</comment>
<dbReference type="InterPro" id="IPR023749">
    <property type="entry name" value="DjlA"/>
</dbReference>
<evidence type="ECO:0000256" key="2">
    <source>
        <dbReference type="ARBA" id="ARBA00022519"/>
    </source>
</evidence>
<dbReference type="SMART" id="SM00271">
    <property type="entry name" value="DnaJ"/>
    <property type="match status" value="1"/>
</dbReference>
<feature type="domain" description="J" evidence="9">
    <location>
        <begin position="201"/>
        <end position="267"/>
    </location>
</feature>
<proteinExistence type="inferred from homology"/>
<keyword evidence="1 7" id="KW-1003">Cell membrane</keyword>
<evidence type="ECO:0000256" key="4">
    <source>
        <dbReference type="ARBA" id="ARBA00022989"/>
    </source>
</evidence>
<comment type="subunit">
    <text evidence="7">Homodimer.</text>
</comment>
<dbReference type="Proteomes" id="UP000004263">
    <property type="component" value="Unassembled WGS sequence"/>
</dbReference>
<dbReference type="SUPFAM" id="SSF46565">
    <property type="entry name" value="Chaperone J-domain"/>
    <property type="match status" value="1"/>
</dbReference>
<evidence type="ECO:0000256" key="7">
    <source>
        <dbReference type="HAMAP-Rule" id="MF_01153"/>
    </source>
</evidence>
<keyword evidence="5 7" id="KW-0472">Membrane</keyword>
<dbReference type="InterPro" id="IPR050817">
    <property type="entry name" value="DjlA_DnaK_co-chaperone"/>
</dbReference>
<dbReference type="Pfam" id="PF00226">
    <property type="entry name" value="DnaJ"/>
    <property type="match status" value="1"/>
</dbReference>
<dbReference type="RefSeq" id="WP_007018701.1">
    <property type="nucleotide sequence ID" value="NZ_CH724118.1"/>
</dbReference>
<dbReference type="EMBL" id="AAQH01000004">
    <property type="protein sequence ID" value="EAT12811.1"/>
    <property type="molecule type" value="Genomic_DNA"/>
</dbReference>
<gene>
    <name evidence="7 10" type="primary">djlA</name>
    <name evidence="10" type="ORF">RED65_12099</name>
</gene>
<sequence length="267" mass="30378">MKLEQWTGKIIGGFLGLLSGGPVGLLIGLLLGNVFDHVNGRFRGEQTSHAEGQNIFFRVTFLVMGQMAKSDGRVTEKEIQQARFVMDQMGLNETQRRAAIELFTEGKSPHLDLEHEIQQLMRSVGRRGSLIQMFLEIQVSVAYADGELSLQEKHLLDRVCRIMGISALQFEYIHARVRASQEQFRGQFNQSFSRSADELKLAYQILGVKPDCSDTALKRAYRKLMSEHHPDKLVAKGLPEEMMQMAKEKTQEIQTAYDKIKKHRKAQ</sequence>
<protein>
    <recommendedName>
        <fullName evidence="7">Co-chaperone protein DjlA</fullName>
    </recommendedName>
</protein>
<dbReference type="GO" id="GO:0005886">
    <property type="term" value="C:plasma membrane"/>
    <property type="evidence" value="ECO:0007669"/>
    <property type="project" value="UniProtKB-SubCell"/>
</dbReference>
<dbReference type="InterPro" id="IPR001623">
    <property type="entry name" value="DnaJ_domain"/>
</dbReference>
<keyword evidence="3 7" id="KW-0812">Transmembrane</keyword>
<name>Q1N3R3_9GAMM</name>
<feature type="topological domain" description="Cytoplasmic" evidence="7">
    <location>
        <begin position="34"/>
        <end position="267"/>
    </location>
</feature>
<feature type="topological domain" description="Periplasmic" evidence="7">
    <location>
        <begin position="1"/>
        <end position="9"/>
    </location>
</feature>
<dbReference type="InterPro" id="IPR029024">
    <property type="entry name" value="TerB-like"/>
</dbReference>
<evidence type="ECO:0000259" key="9">
    <source>
        <dbReference type="PROSITE" id="PS50076"/>
    </source>
</evidence>
<evidence type="ECO:0000256" key="1">
    <source>
        <dbReference type="ARBA" id="ARBA00022475"/>
    </source>
</evidence>
<dbReference type="HAMAP" id="MF_01153">
    <property type="entry name" value="DjlA"/>
    <property type="match status" value="1"/>
</dbReference>
<dbReference type="CDD" id="cd07316">
    <property type="entry name" value="terB_like_DjlA"/>
    <property type="match status" value="1"/>
</dbReference>
<dbReference type="NCBIfam" id="NF006948">
    <property type="entry name" value="PRK09430.1"/>
    <property type="match status" value="1"/>
</dbReference>
<feature type="transmembrane region" description="Helical" evidence="8">
    <location>
        <begin position="12"/>
        <end position="35"/>
    </location>
</feature>